<protein>
    <recommendedName>
        <fullName evidence="3">TNFR-Cys domain-containing protein</fullName>
    </recommendedName>
</protein>
<proteinExistence type="predicted"/>
<reference evidence="1" key="1">
    <citation type="submission" date="2022-10" db="EMBL/GenBank/DDBJ databases">
        <title>The complete genomes of actinobacterial strains from the NBC collection.</title>
        <authorList>
            <person name="Joergensen T.S."/>
            <person name="Alvarez Arevalo M."/>
            <person name="Sterndorff E.B."/>
            <person name="Faurdal D."/>
            <person name="Vuksanovic O."/>
            <person name="Mourched A.-S."/>
            <person name="Charusanti P."/>
            <person name="Shaw S."/>
            <person name="Blin K."/>
            <person name="Weber T."/>
        </authorList>
    </citation>
    <scope>NUCLEOTIDE SEQUENCE</scope>
    <source>
        <strain evidence="1">NBC_00256</strain>
    </source>
</reference>
<dbReference type="EMBL" id="CP108084">
    <property type="protein sequence ID" value="WUP52272.1"/>
    <property type="molecule type" value="Genomic_DNA"/>
</dbReference>
<evidence type="ECO:0008006" key="3">
    <source>
        <dbReference type="Google" id="ProtNLM"/>
    </source>
</evidence>
<dbReference type="RefSeq" id="WP_328853333.1">
    <property type="nucleotide sequence ID" value="NZ_CP108084.1"/>
</dbReference>
<evidence type="ECO:0000313" key="1">
    <source>
        <dbReference type="EMBL" id="WUP52272.1"/>
    </source>
</evidence>
<gene>
    <name evidence="1" type="ORF">OG994_12450</name>
</gene>
<name>A0ABZ1SG76_9ACTN</name>
<sequence>MSIGRLADKLLSLVVPRMNASAAMQTTCMYCSSTYSKLCRRDCIQGVCEPWGCSSCGTC</sequence>
<keyword evidence="2" id="KW-1185">Reference proteome</keyword>
<dbReference type="Proteomes" id="UP001432190">
    <property type="component" value="Chromosome"/>
</dbReference>
<organism evidence="1 2">
    <name type="scientific">Micromonospora globbae</name>
    <dbReference type="NCBI Taxonomy" id="1894969"/>
    <lineage>
        <taxon>Bacteria</taxon>
        <taxon>Bacillati</taxon>
        <taxon>Actinomycetota</taxon>
        <taxon>Actinomycetes</taxon>
        <taxon>Micromonosporales</taxon>
        <taxon>Micromonosporaceae</taxon>
        <taxon>Micromonospora</taxon>
    </lineage>
</organism>
<accession>A0ABZ1SG76</accession>
<evidence type="ECO:0000313" key="2">
    <source>
        <dbReference type="Proteomes" id="UP001432190"/>
    </source>
</evidence>